<gene>
    <name evidence="1" type="ORF">HORIV_20640</name>
</gene>
<sequence>MRTTYDEADDILVLHLSEKPITKEVSQDWHTHISYAEDGSIAEIVILDASKQGAWPLLKAMLPKVQ</sequence>
<evidence type="ECO:0000313" key="2">
    <source>
        <dbReference type="Proteomes" id="UP000289555"/>
    </source>
</evidence>
<dbReference type="Proteomes" id="UP000289555">
    <property type="component" value="Chromosome"/>
</dbReference>
<dbReference type="InterPro" id="IPR019270">
    <property type="entry name" value="DUF2283"/>
</dbReference>
<reference evidence="2" key="1">
    <citation type="journal article" date="2019" name="Microbiol. Resour. Announc.">
        <title>Complete Genome Sequence of Halomonas olivaria, a Moderately Halophilic Bacterium Isolated from Olive Processing Effluents, Obtained by Nanopore Sequencing.</title>
        <authorList>
            <person name="Nagata S."/>
            <person name="Ii K.M."/>
            <person name="Tsukimi T."/>
            <person name="Miura M.C."/>
            <person name="Galipon J."/>
            <person name="Arakawa K."/>
        </authorList>
    </citation>
    <scope>NUCLEOTIDE SEQUENCE [LARGE SCALE GENOMIC DNA]</scope>
    <source>
        <strain evidence="2">TYRC17</strain>
    </source>
</reference>
<dbReference type="Pfam" id="PF10049">
    <property type="entry name" value="DUF2283"/>
    <property type="match status" value="1"/>
</dbReference>
<keyword evidence="2" id="KW-1185">Reference proteome</keyword>
<accession>A0ABM7GGL1</accession>
<organism evidence="1 2">
    <name type="scientific">Vreelandella olivaria</name>
    <dbReference type="NCBI Taxonomy" id="390919"/>
    <lineage>
        <taxon>Bacteria</taxon>
        <taxon>Pseudomonadati</taxon>
        <taxon>Pseudomonadota</taxon>
        <taxon>Gammaproteobacteria</taxon>
        <taxon>Oceanospirillales</taxon>
        <taxon>Halomonadaceae</taxon>
        <taxon>Vreelandella</taxon>
    </lineage>
</organism>
<name>A0ABM7GGL1_9GAMM</name>
<proteinExistence type="predicted"/>
<protein>
    <recommendedName>
        <fullName evidence="3">DUF2283 domain-containing protein</fullName>
    </recommendedName>
</protein>
<evidence type="ECO:0008006" key="3">
    <source>
        <dbReference type="Google" id="ProtNLM"/>
    </source>
</evidence>
<dbReference type="EMBL" id="AP019416">
    <property type="protein sequence ID" value="BBI49643.1"/>
    <property type="molecule type" value="Genomic_DNA"/>
</dbReference>
<evidence type="ECO:0000313" key="1">
    <source>
        <dbReference type="EMBL" id="BBI49643.1"/>
    </source>
</evidence>